<keyword evidence="1" id="KW-0677">Repeat</keyword>
<dbReference type="InterPro" id="IPR056884">
    <property type="entry name" value="NPHP3-like_N"/>
</dbReference>
<evidence type="ECO:0000313" key="3">
    <source>
        <dbReference type="EMBL" id="KAE8399072.1"/>
    </source>
</evidence>
<name>A0A5N6IGA9_9EURO</name>
<reference evidence="3 4" key="1">
    <citation type="submission" date="2019-04" db="EMBL/GenBank/DDBJ databases">
        <authorList>
            <consortium name="DOE Joint Genome Institute"/>
            <person name="Mondo S."/>
            <person name="Kjaerbolling I."/>
            <person name="Vesth T."/>
            <person name="Frisvad J.C."/>
            <person name="Nybo J.L."/>
            <person name="Theobald S."/>
            <person name="Kildgaard S."/>
            <person name="Isbrandt T."/>
            <person name="Kuo A."/>
            <person name="Sato A."/>
            <person name="Lyhne E.K."/>
            <person name="Kogle M.E."/>
            <person name="Wiebenga A."/>
            <person name="Kun R.S."/>
            <person name="Lubbers R.J."/>
            <person name="Makela M.R."/>
            <person name="Barry K."/>
            <person name="Chovatia M."/>
            <person name="Clum A."/>
            <person name="Daum C."/>
            <person name="Haridas S."/>
            <person name="He G."/>
            <person name="LaButti K."/>
            <person name="Lipzen A."/>
            <person name="Riley R."/>
            <person name="Salamov A."/>
            <person name="Simmons B.A."/>
            <person name="Magnuson J.K."/>
            <person name="Henrissat B."/>
            <person name="Mortensen U.H."/>
            <person name="Larsen T.O."/>
            <person name="Devries R.P."/>
            <person name="Grigoriev I.V."/>
            <person name="Machida M."/>
            <person name="Baker S.E."/>
            <person name="Andersen M.R."/>
            <person name="Cantor M.N."/>
            <person name="Hua S.X."/>
        </authorList>
    </citation>
    <scope>NUCLEOTIDE SEQUENCE [LARGE SCALE GENOMIC DNA]</scope>
    <source>
        <strain evidence="3 4">CBS 119388</strain>
    </source>
</reference>
<dbReference type="PANTHER" id="PTHR10039">
    <property type="entry name" value="AMELOGENIN"/>
    <property type="match status" value="1"/>
</dbReference>
<dbReference type="Proteomes" id="UP000325579">
    <property type="component" value="Unassembled WGS sequence"/>
</dbReference>
<dbReference type="RefSeq" id="XP_031936391.1">
    <property type="nucleotide sequence ID" value="XM_032088176.1"/>
</dbReference>
<dbReference type="Pfam" id="PF24883">
    <property type="entry name" value="NPHP3_N"/>
    <property type="match status" value="1"/>
</dbReference>
<dbReference type="AlphaFoldDB" id="A0A5N6IGA9"/>
<dbReference type="GeneID" id="43672867"/>
<accession>A0A5N6IGA9</accession>
<accession>A0A5N7CXZ5</accession>
<sequence length="183" mass="21324">MTRSISRQLAPDELPRSLVSLWEEHGRQGREPDQEEFSAVLNGVINSHKVDRLFIIFDALDECPDNEIQERDLLFQVLKGLIGEHGKNLHLLATSRFEENIRCHLEEGFKIDLEDRMNDDVEAFVRNALDHGKLSRWKKEKGVHDQILAKLLDTKEPRRFRWADLQIKRLENAKKKGLNHGIT</sequence>
<evidence type="ECO:0000256" key="1">
    <source>
        <dbReference type="ARBA" id="ARBA00022737"/>
    </source>
</evidence>
<keyword evidence="4" id="KW-1185">Reference proteome</keyword>
<protein>
    <recommendedName>
        <fullName evidence="2">Nephrocystin 3-like N-terminal domain-containing protein</fullName>
    </recommendedName>
</protein>
<dbReference type="PANTHER" id="PTHR10039:SF16">
    <property type="entry name" value="GPI INOSITOL-DEACYLASE"/>
    <property type="match status" value="1"/>
</dbReference>
<proteinExistence type="predicted"/>
<feature type="domain" description="Nephrocystin 3-like N-terminal" evidence="2">
    <location>
        <begin position="1"/>
        <end position="96"/>
    </location>
</feature>
<dbReference type="EMBL" id="ML736841">
    <property type="protein sequence ID" value="KAE8399072.1"/>
    <property type="molecule type" value="Genomic_DNA"/>
</dbReference>
<evidence type="ECO:0000259" key="2">
    <source>
        <dbReference type="Pfam" id="PF24883"/>
    </source>
</evidence>
<dbReference type="OrthoDB" id="1577640at2759"/>
<gene>
    <name evidence="3" type="ORF">BDV37DRAFT_287901</name>
</gene>
<organism evidence="3 4">
    <name type="scientific">Aspergillus pseudonomiae</name>
    <dbReference type="NCBI Taxonomy" id="1506151"/>
    <lineage>
        <taxon>Eukaryota</taxon>
        <taxon>Fungi</taxon>
        <taxon>Dikarya</taxon>
        <taxon>Ascomycota</taxon>
        <taxon>Pezizomycotina</taxon>
        <taxon>Eurotiomycetes</taxon>
        <taxon>Eurotiomycetidae</taxon>
        <taxon>Eurotiales</taxon>
        <taxon>Aspergillaceae</taxon>
        <taxon>Aspergillus</taxon>
        <taxon>Aspergillus subgen. Circumdati</taxon>
    </lineage>
</organism>
<evidence type="ECO:0000313" key="4">
    <source>
        <dbReference type="Proteomes" id="UP000325579"/>
    </source>
</evidence>